<organism evidence="1 2">
    <name type="scientific">Aegilops tauschii subsp. strangulata</name>
    <name type="common">Goatgrass</name>
    <dbReference type="NCBI Taxonomy" id="200361"/>
    <lineage>
        <taxon>Eukaryota</taxon>
        <taxon>Viridiplantae</taxon>
        <taxon>Streptophyta</taxon>
        <taxon>Embryophyta</taxon>
        <taxon>Tracheophyta</taxon>
        <taxon>Spermatophyta</taxon>
        <taxon>Magnoliopsida</taxon>
        <taxon>Liliopsida</taxon>
        <taxon>Poales</taxon>
        <taxon>Poaceae</taxon>
        <taxon>BOP clade</taxon>
        <taxon>Pooideae</taxon>
        <taxon>Triticodae</taxon>
        <taxon>Triticeae</taxon>
        <taxon>Triticinae</taxon>
        <taxon>Aegilops</taxon>
    </lineage>
</organism>
<name>A0A453Q6R5_AEGTS</name>
<dbReference type="EnsemblPlants" id="AET6Gv20996400.23">
    <property type="protein sequence ID" value="AET6Gv20996400.23"/>
    <property type="gene ID" value="AET6Gv20996400"/>
</dbReference>
<evidence type="ECO:0000313" key="2">
    <source>
        <dbReference type="Proteomes" id="UP000015105"/>
    </source>
</evidence>
<dbReference type="Proteomes" id="UP000015105">
    <property type="component" value="Chromosome 6D"/>
</dbReference>
<proteinExistence type="predicted"/>
<reference evidence="2" key="1">
    <citation type="journal article" date="2014" name="Science">
        <title>Ancient hybridizations among the ancestral genomes of bread wheat.</title>
        <authorList>
            <consortium name="International Wheat Genome Sequencing Consortium,"/>
            <person name="Marcussen T."/>
            <person name="Sandve S.R."/>
            <person name="Heier L."/>
            <person name="Spannagl M."/>
            <person name="Pfeifer M."/>
            <person name="Jakobsen K.S."/>
            <person name="Wulff B.B."/>
            <person name="Steuernagel B."/>
            <person name="Mayer K.F."/>
            <person name="Olsen O.A."/>
        </authorList>
    </citation>
    <scope>NUCLEOTIDE SEQUENCE [LARGE SCALE GENOMIC DNA]</scope>
    <source>
        <strain evidence="2">cv. AL8/78</strain>
    </source>
</reference>
<reference evidence="2" key="2">
    <citation type="journal article" date="2017" name="Nat. Plants">
        <title>The Aegilops tauschii genome reveals multiple impacts of transposons.</title>
        <authorList>
            <person name="Zhao G."/>
            <person name="Zou C."/>
            <person name="Li K."/>
            <person name="Wang K."/>
            <person name="Li T."/>
            <person name="Gao L."/>
            <person name="Zhang X."/>
            <person name="Wang H."/>
            <person name="Yang Z."/>
            <person name="Liu X."/>
            <person name="Jiang W."/>
            <person name="Mao L."/>
            <person name="Kong X."/>
            <person name="Jiao Y."/>
            <person name="Jia J."/>
        </authorList>
    </citation>
    <scope>NUCLEOTIDE SEQUENCE [LARGE SCALE GENOMIC DNA]</scope>
    <source>
        <strain evidence="2">cv. AL8/78</strain>
    </source>
</reference>
<reference evidence="1" key="5">
    <citation type="journal article" date="2021" name="G3 (Bethesda)">
        <title>Aegilops tauschii genome assembly Aet v5.0 features greater sequence contiguity and improved annotation.</title>
        <authorList>
            <person name="Wang L."/>
            <person name="Zhu T."/>
            <person name="Rodriguez J.C."/>
            <person name="Deal K.R."/>
            <person name="Dubcovsky J."/>
            <person name="McGuire P.E."/>
            <person name="Lux T."/>
            <person name="Spannagl M."/>
            <person name="Mayer K.F.X."/>
            <person name="Baldrich P."/>
            <person name="Meyers B.C."/>
            <person name="Huo N."/>
            <person name="Gu Y.Q."/>
            <person name="Zhou H."/>
            <person name="Devos K.M."/>
            <person name="Bennetzen J.L."/>
            <person name="Unver T."/>
            <person name="Budak H."/>
            <person name="Gulick P.J."/>
            <person name="Galiba G."/>
            <person name="Kalapos B."/>
            <person name="Nelson D.R."/>
            <person name="Li P."/>
            <person name="You F.M."/>
            <person name="Luo M.C."/>
            <person name="Dvorak J."/>
        </authorList>
    </citation>
    <scope>NUCLEOTIDE SEQUENCE [LARGE SCALE GENOMIC DNA]</scope>
    <source>
        <strain evidence="1">cv. AL8/78</strain>
    </source>
</reference>
<keyword evidence="2" id="KW-1185">Reference proteome</keyword>
<dbReference type="Gramene" id="AET6Gv20996400.23">
    <property type="protein sequence ID" value="AET6Gv20996400.23"/>
    <property type="gene ID" value="AET6Gv20996400"/>
</dbReference>
<reference evidence="1" key="3">
    <citation type="journal article" date="2017" name="Nature">
        <title>Genome sequence of the progenitor of the wheat D genome Aegilops tauschii.</title>
        <authorList>
            <person name="Luo M.C."/>
            <person name="Gu Y.Q."/>
            <person name="Puiu D."/>
            <person name="Wang H."/>
            <person name="Twardziok S.O."/>
            <person name="Deal K.R."/>
            <person name="Huo N."/>
            <person name="Zhu T."/>
            <person name="Wang L."/>
            <person name="Wang Y."/>
            <person name="McGuire P.E."/>
            <person name="Liu S."/>
            <person name="Long H."/>
            <person name="Ramasamy R.K."/>
            <person name="Rodriguez J.C."/>
            <person name="Van S.L."/>
            <person name="Yuan L."/>
            <person name="Wang Z."/>
            <person name="Xia Z."/>
            <person name="Xiao L."/>
            <person name="Anderson O.D."/>
            <person name="Ouyang S."/>
            <person name="Liang Y."/>
            <person name="Zimin A.V."/>
            <person name="Pertea G."/>
            <person name="Qi P."/>
            <person name="Bennetzen J.L."/>
            <person name="Dai X."/>
            <person name="Dawson M.W."/>
            <person name="Muller H.G."/>
            <person name="Kugler K."/>
            <person name="Rivarola-Duarte L."/>
            <person name="Spannagl M."/>
            <person name="Mayer K.F.X."/>
            <person name="Lu F.H."/>
            <person name="Bevan M.W."/>
            <person name="Leroy P."/>
            <person name="Li P."/>
            <person name="You F.M."/>
            <person name="Sun Q."/>
            <person name="Liu Z."/>
            <person name="Lyons E."/>
            <person name="Wicker T."/>
            <person name="Salzberg S.L."/>
            <person name="Devos K.M."/>
            <person name="Dvorak J."/>
        </authorList>
    </citation>
    <scope>NUCLEOTIDE SEQUENCE [LARGE SCALE GENOMIC DNA]</scope>
    <source>
        <strain evidence="1">cv. AL8/78</strain>
    </source>
</reference>
<dbReference type="AlphaFoldDB" id="A0A453Q6R5"/>
<evidence type="ECO:0000313" key="1">
    <source>
        <dbReference type="EnsemblPlants" id="AET6Gv20996400.23"/>
    </source>
</evidence>
<accession>A0A453Q6R5</accession>
<sequence length="91" mass="10850">FLINTMWHLFFTGPFVISSKKRRFCSRHPLSICQFIHALIGRTSIQKYMMKLKTWYPILCSGLGGQMPLHICFDIMILYAYDRFQYIQFCS</sequence>
<reference evidence="1" key="4">
    <citation type="submission" date="2019-03" db="UniProtKB">
        <authorList>
            <consortium name="EnsemblPlants"/>
        </authorList>
    </citation>
    <scope>IDENTIFICATION</scope>
</reference>
<protein>
    <submittedName>
        <fullName evidence="1">Uncharacterized protein</fullName>
    </submittedName>
</protein>